<protein>
    <submittedName>
        <fullName evidence="3">Uncharacterized protein</fullName>
    </submittedName>
</protein>
<name>A0A4Q9QBY4_9APHY</name>
<sequence>MKFPPRASGKPRTRRRSSPIGAFLPQHLEHTSRVFMLLYLTVVVALVLEAACSSPQRQ</sequence>
<gene>
    <name evidence="3" type="ORF">BD310DRAFT_913093</name>
</gene>
<dbReference type="AlphaFoldDB" id="A0A4Q9QBY4"/>
<evidence type="ECO:0000313" key="4">
    <source>
        <dbReference type="Proteomes" id="UP000292082"/>
    </source>
</evidence>
<keyword evidence="2" id="KW-0472">Membrane</keyword>
<evidence type="ECO:0000256" key="2">
    <source>
        <dbReference type="SAM" id="Phobius"/>
    </source>
</evidence>
<dbReference type="Proteomes" id="UP000292082">
    <property type="component" value="Unassembled WGS sequence"/>
</dbReference>
<proteinExistence type="predicted"/>
<keyword evidence="4" id="KW-1185">Reference proteome</keyword>
<evidence type="ECO:0000313" key="3">
    <source>
        <dbReference type="EMBL" id="TBU64676.1"/>
    </source>
</evidence>
<feature type="region of interest" description="Disordered" evidence="1">
    <location>
        <begin position="1"/>
        <end position="21"/>
    </location>
</feature>
<reference evidence="3 4" key="1">
    <citation type="submission" date="2019-01" db="EMBL/GenBank/DDBJ databases">
        <title>Draft genome sequences of three monokaryotic isolates of the white-rot basidiomycete fungus Dichomitus squalens.</title>
        <authorList>
            <consortium name="DOE Joint Genome Institute"/>
            <person name="Lopez S.C."/>
            <person name="Andreopoulos B."/>
            <person name="Pangilinan J."/>
            <person name="Lipzen A."/>
            <person name="Riley R."/>
            <person name="Ahrendt S."/>
            <person name="Ng V."/>
            <person name="Barry K."/>
            <person name="Daum C."/>
            <person name="Grigoriev I.V."/>
            <person name="Hilden K.S."/>
            <person name="Makela M.R."/>
            <person name="de Vries R.P."/>
        </authorList>
    </citation>
    <scope>NUCLEOTIDE SEQUENCE [LARGE SCALE GENOMIC DNA]</scope>
    <source>
        <strain evidence="3 4">CBS 464.89</strain>
    </source>
</reference>
<dbReference type="EMBL" id="ML145085">
    <property type="protein sequence ID" value="TBU64676.1"/>
    <property type="molecule type" value="Genomic_DNA"/>
</dbReference>
<evidence type="ECO:0000256" key="1">
    <source>
        <dbReference type="SAM" id="MobiDB-lite"/>
    </source>
</evidence>
<feature type="transmembrane region" description="Helical" evidence="2">
    <location>
        <begin position="34"/>
        <end position="52"/>
    </location>
</feature>
<keyword evidence="2" id="KW-0812">Transmembrane</keyword>
<accession>A0A4Q9QBY4</accession>
<organism evidence="3 4">
    <name type="scientific">Dichomitus squalens</name>
    <dbReference type="NCBI Taxonomy" id="114155"/>
    <lineage>
        <taxon>Eukaryota</taxon>
        <taxon>Fungi</taxon>
        <taxon>Dikarya</taxon>
        <taxon>Basidiomycota</taxon>
        <taxon>Agaricomycotina</taxon>
        <taxon>Agaricomycetes</taxon>
        <taxon>Polyporales</taxon>
        <taxon>Polyporaceae</taxon>
        <taxon>Dichomitus</taxon>
    </lineage>
</organism>
<keyword evidence="2" id="KW-1133">Transmembrane helix</keyword>
<feature type="non-terminal residue" evidence="3">
    <location>
        <position position="58"/>
    </location>
</feature>